<dbReference type="GO" id="GO:0006950">
    <property type="term" value="P:response to stress"/>
    <property type="evidence" value="ECO:0007669"/>
    <property type="project" value="TreeGrafter"/>
</dbReference>
<dbReference type="PANTHER" id="PTHR33164:SF99">
    <property type="entry name" value="MARR FAMILY REGULATORY PROTEIN"/>
    <property type="match status" value="1"/>
</dbReference>
<keyword evidence="3" id="KW-1185">Reference proteome</keyword>
<dbReference type="GO" id="GO:0003700">
    <property type="term" value="F:DNA-binding transcription factor activity"/>
    <property type="evidence" value="ECO:0007669"/>
    <property type="project" value="InterPro"/>
</dbReference>
<feature type="domain" description="HTH marR-type" evidence="1">
    <location>
        <begin position="7"/>
        <end position="141"/>
    </location>
</feature>
<reference evidence="2 3" key="1">
    <citation type="submission" date="2019-01" db="EMBL/GenBank/DDBJ databases">
        <title>Novel species of Nocardioides.</title>
        <authorList>
            <person name="Liu Q."/>
            <person name="Xin Y.-H."/>
        </authorList>
    </citation>
    <scope>NUCLEOTIDE SEQUENCE [LARGE SCALE GENOMIC DNA]</scope>
    <source>
        <strain evidence="2 3">HLT3-15</strain>
    </source>
</reference>
<dbReference type="PROSITE" id="PS50995">
    <property type="entry name" value="HTH_MARR_2"/>
    <property type="match status" value="1"/>
</dbReference>
<dbReference type="SMART" id="SM00347">
    <property type="entry name" value="HTH_MARR"/>
    <property type="match status" value="1"/>
</dbReference>
<evidence type="ECO:0000313" key="3">
    <source>
        <dbReference type="Proteomes" id="UP000291838"/>
    </source>
</evidence>
<dbReference type="AlphaFoldDB" id="A0A4Q2RN44"/>
<evidence type="ECO:0000259" key="1">
    <source>
        <dbReference type="PROSITE" id="PS50995"/>
    </source>
</evidence>
<protein>
    <submittedName>
        <fullName evidence="2">MarR family transcriptional regulator</fullName>
    </submittedName>
</protein>
<dbReference type="PANTHER" id="PTHR33164">
    <property type="entry name" value="TRANSCRIPTIONAL REGULATOR, MARR FAMILY"/>
    <property type="match status" value="1"/>
</dbReference>
<dbReference type="Pfam" id="PF12802">
    <property type="entry name" value="MarR_2"/>
    <property type="match status" value="1"/>
</dbReference>
<gene>
    <name evidence="2" type="ORF">EUA06_14615</name>
</gene>
<dbReference type="Gene3D" id="1.10.10.10">
    <property type="entry name" value="Winged helix-like DNA-binding domain superfamily/Winged helix DNA-binding domain"/>
    <property type="match status" value="1"/>
</dbReference>
<proteinExistence type="predicted"/>
<dbReference type="SUPFAM" id="SSF46785">
    <property type="entry name" value="Winged helix' DNA-binding domain"/>
    <property type="match status" value="1"/>
</dbReference>
<dbReference type="OrthoDB" id="122135at2"/>
<organism evidence="2 3">
    <name type="scientific">Nocardioides glacieisoli</name>
    <dbReference type="NCBI Taxonomy" id="1168730"/>
    <lineage>
        <taxon>Bacteria</taxon>
        <taxon>Bacillati</taxon>
        <taxon>Actinomycetota</taxon>
        <taxon>Actinomycetes</taxon>
        <taxon>Propionibacteriales</taxon>
        <taxon>Nocardioidaceae</taxon>
        <taxon>Nocardioides</taxon>
    </lineage>
</organism>
<comment type="caution">
    <text evidence="2">The sequence shown here is derived from an EMBL/GenBank/DDBJ whole genome shotgun (WGS) entry which is preliminary data.</text>
</comment>
<dbReference type="RefSeq" id="WP_129477052.1">
    <property type="nucleotide sequence ID" value="NZ_SDWS01000006.1"/>
</dbReference>
<dbReference type="EMBL" id="SDWS01000006">
    <property type="protein sequence ID" value="RYB89816.1"/>
    <property type="molecule type" value="Genomic_DNA"/>
</dbReference>
<evidence type="ECO:0000313" key="2">
    <source>
        <dbReference type="EMBL" id="RYB89816.1"/>
    </source>
</evidence>
<dbReference type="Proteomes" id="UP000291838">
    <property type="component" value="Unassembled WGS sequence"/>
</dbReference>
<name>A0A4Q2RN44_9ACTN</name>
<dbReference type="InterPro" id="IPR036390">
    <property type="entry name" value="WH_DNA-bd_sf"/>
</dbReference>
<dbReference type="InterPro" id="IPR039422">
    <property type="entry name" value="MarR/SlyA-like"/>
</dbReference>
<dbReference type="InterPro" id="IPR000835">
    <property type="entry name" value="HTH_MarR-typ"/>
</dbReference>
<sequence length="151" mass="16141">MSTTEDAPHLIALVERADRALVTDLVSSAADRGFPEVRASHNAVFATLGSEGSHVSDMAARAGITKQSVAAIVRDLEAAGLVTVSPDPADRRAKLVRYTDRGWQCARGGSAYLREVEEAMSELLGRDGLAELRASLVAVADALEERRRVAR</sequence>
<accession>A0A4Q2RN44</accession>
<dbReference type="InterPro" id="IPR036388">
    <property type="entry name" value="WH-like_DNA-bd_sf"/>
</dbReference>